<reference evidence="3 4" key="1">
    <citation type="submission" date="2021-08" db="EMBL/GenBank/DDBJ databases">
        <authorList>
            <person name="Tuo L."/>
        </authorList>
    </citation>
    <scope>NUCLEOTIDE SEQUENCE [LARGE SCALE GENOMIC DNA]</scope>
    <source>
        <strain evidence="3 4">JCM 31229</strain>
    </source>
</reference>
<proteinExistence type="predicted"/>
<feature type="domain" description="Organic solvent tolerance-like N-terminal" evidence="2">
    <location>
        <begin position="42"/>
        <end position="152"/>
    </location>
</feature>
<dbReference type="Pfam" id="PF03968">
    <property type="entry name" value="LptD_N"/>
    <property type="match status" value="1"/>
</dbReference>
<keyword evidence="4" id="KW-1185">Reference proteome</keyword>
<keyword evidence="1" id="KW-0732">Signal</keyword>
<evidence type="ECO:0000256" key="1">
    <source>
        <dbReference type="ARBA" id="ARBA00022729"/>
    </source>
</evidence>
<protein>
    <submittedName>
        <fullName evidence="3">OstA family protein</fullName>
    </submittedName>
</protein>
<dbReference type="Gene3D" id="2.60.450.10">
    <property type="entry name" value="Lipopolysaccharide (LPS) transport protein A like domain"/>
    <property type="match status" value="1"/>
</dbReference>
<dbReference type="PANTHER" id="PTHR36504">
    <property type="entry name" value="LIPOPOLYSACCHARIDE EXPORT SYSTEM PROTEIN LPTA"/>
    <property type="match status" value="1"/>
</dbReference>
<dbReference type="InterPro" id="IPR052037">
    <property type="entry name" value="LPS_export_LptA"/>
</dbReference>
<gene>
    <name evidence="3" type="ORF">K7G82_20925</name>
</gene>
<accession>A0ABS7PU43</accession>
<sequence length="187" mass="18978">MKTMRTIFLGTLAGAAIVAATIGAPAIGQALRNHNASGPVDVEADRIEVQDRSDRAVFSGNVRVRQGGMTLDAARLTVAYANSGGGSGSGVDIQRLDASGGVVVRTASETARGSVAIYDLNRRLITMVGGVTLEQGANRVNGGRLVIDLNSGRSVIDGSAVGGGGNVTSGAGGRVTGRFTVPERKTN</sequence>
<organism evidence="3 4">
    <name type="scientific">Sphingomonas colocasiae</name>
    <dbReference type="NCBI Taxonomy" id="1848973"/>
    <lineage>
        <taxon>Bacteria</taxon>
        <taxon>Pseudomonadati</taxon>
        <taxon>Pseudomonadota</taxon>
        <taxon>Alphaproteobacteria</taxon>
        <taxon>Sphingomonadales</taxon>
        <taxon>Sphingomonadaceae</taxon>
        <taxon>Sphingomonas</taxon>
    </lineage>
</organism>
<dbReference type="EMBL" id="JAINVV010000009">
    <property type="protein sequence ID" value="MBY8824781.1"/>
    <property type="molecule type" value="Genomic_DNA"/>
</dbReference>
<dbReference type="PANTHER" id="PTHR36504:SF1">
    <property type="entry name" value="LIPOPOLYSACCHARIDE EXPORT SYSTEM PROTEIN LPTA"/>
    <property type="match status" value="1"/>
</dbReference>
<comment type="caution">
    <text evidence="3">The sequence shown here is derived from an EMBL/GenBank/DDBJ whole genome shotgun (WGS) entry which is preliminary data.</text>
</comment>
<evidence type="ECO:0000313" key="3">
    <source>
        <dbReference type="EMBL" id="MBY8824781.1"/>
    </source>
</evidence>
<name>A0ABS7PU43_9SPHN</name>
<dbReference type="InterPro" id="IPR005653">
    <property type="entry name" value="OstA-like_N"/>
</dbReference>
<evidence type="ECO:0000313" key="4">
    <source>
        <dbReference type="Proteomes" id="UP000706039"/>
    </source>
</evidence>
<evidence type="ECO:0000259" key="2">
    <source>
        <dbReference type="Pfam" id="PF03968"/>
    </source>
</evidence>
<dbReference type="Proteomes" id="UP000706039">
    <property type="component" value="Unassembled WGS sequence"/>
</dbReference>